<dbReference type="EMBL" id="CAVNYO010000013">
    <property type="protein sequence ID" value="CAK5262280.1"/>
    <property type="molecule type" value="Genomic_DNA"/>
</dbReference>
<dbReference type="GO" id="GO:0042256">
    <property type="term" value="P:cytosolic ribosome assembly"/>
    <property type="evidence" value="ECO:0007669"/>
    <property type="project" value="TreeGrafter"/>
</dbReference>
<dbReference type="EMBL" id="CAVNYO010000008">
    <property type="protein sequence ID" value="CAK5262107.1"/>
    <property type="molecule type" value="Genomic_DNA"/>
</dbReference>
<dbReference type="Gene3D" id="3.10.280.10">
    <property type="entry name" value="Mitochondrial glycoprotein"/>
    <property type="match status" value="1"/>
</dbReference>
<reference evidence="2" key="1">
    <citation type="submission" date="2023-11" db="EMBL/GenBank/DDBJ databases">
        <authorList>
            <person name="De Vega J J."/>
            <person name="De Vega J J."/>
        </authorList>
    </citation>
    <scope>NUCLEOTIDE SEQUENCE</scope>
</reference>
<comment type="caution">
    <text evidence="2">The sequence shown here is derived from an EMBL/GenBank/DDBJ whole genome shotgun (WGS) entry which is preliminary data.</text>
</comment>
<proteinExistence type="predicted"/>
<sequence>MSSLRALRQLSSISRTVSLRGKHSPRLHLLAATGRALPSTTLRAFSVSTPTRSATPASTALLEKLKEELDYEVKAASDSGEQLPEVLSAFLSEGVWKLEDVPGNDEVLLFGKYENETIRVMFSIADLQTVDESPENEMEEEEEESETPTELRVRVTFSKSNAPGAMTADFYCSNGVLQPANVSYYADSETGTGLTMDADFTRRLLYNGPVFETLDAGLQEQFDAFFRERGIDEALGVFIPEYAQWKEQREYIAWLEGVHKFVGA</sequence>
<protein>
    <recommendedName>
        <fullName evidence="4">Mitochondrial glyco protein</fullName>
    </recommendedName>
</protein>
<dbReference type="SUPFAM" id="SSF54529">
    <property type="entry name" value="Mitochondrial glycoprotein MAM33-like"/>
    <property type="match status" value="1"/>
</dbReference>
<evidence type="ECO:0000313" key="2">
    <source>
        <dbReference type="EMBL" id="CAK5262280.1"/>
    </source>
</evidence>
<accession>A0AAD2GTF2</accession>
<dbReference type="InterPro" id="IPR003428">
    <property type="entry name" value="MAM33"/>
</dbReference>
<dbReference type="Proteomes" id="UP001295794">
    <property type="component" value="Unassembled WGS sequence"/>
</dbReference>
<dbReference type="PANTHER" id="PTHR10826">
    <property type="entry name" value="COMPLEMENT COMPONENT 1"/>
    <property type="match status" value="1"/>
</dbReference>
<name>A0AAD2GTF2_9AGAR</name>
<dbReference type="InterPro" id="IPR036561">
    <property type="entry name" value="MAM33_sf"/>
</dbReference>
<dbReference type="AlphaFoldDB" id="A0AAD2GTF2"/>
<evidence type="ECO:0008006" key="4">
    <source>
        <dbReference type="Google" id="ProtNLM"/>
    </source>
</evidence>
<gene>
    <name evidence="1" type="ORF">MYCIT1_LOCUS577</name>
    <name evidence="2" type="ORF">MYCIT1_LOCUS860</name>
</gene>
<dbReference type="PANTHER" id="PTHR10826:SF1">
    <property type="entry name" value="COMPLEMENT COMPONENT 1 Q SUBCOMPONENT-BINDING PROTEIN, MITOCHONDRIAL"/>
    <property type="match status" value="1"/>
</dbReference>
<keyword evidence="3" id="KW-1185">Reference proteome</keyword>
<evidence type="ECO:0000313" key="3">
    <source>
        <dbReference type="Proteomes" id="UP001295794"/>
    </source>
</evidence>
<evidence type="ECO:0000313" key="1">
    <source>
        <dbReference type="EMBL" id="CAK5262107.1"/>
    </source>
</evidence>
<organism evidence="2 3">
    <name type="scientific">Mycena citricolor</name>
    <dbReference type="NCBI Taxonomy" id="2018698"/>
    <lineage>
        <taxon>Eukaryota</taxon>
        <taxon>Fungi</taxon>
        <taxon>Dikarya</taxon>
        <taxon>Basidiomycota</taxon>
        <taxon>Agaricomycotina</taxon>
        <taxon>Agaricomycetes</taxon>
        <taxon>Agaricomycetidae</taxon>
        <taxon>Agaricales</taxon>
        <taxon>Marasmiineae</taxon>
        <taxon>Mycenaceae</taxon>
        <taxon>Mycena</taxon>
    </lineage>
</organism>
<dbReference type="GO" id="GO:0005759">
    <property type="term" value="C:mitochondrial matrix"/>
    <property type="evidence" value="ECO:0007669"/>
    <property type="project" value="InterPro"/>
</dbReference>
<dbReference type="Pfam" id="PF02330">
    <property type="entry name" value="MAM33"/>
    <property type="match status" value="1"/>
</dbReference>